<dbReference type="InterPro" id="IPR016461">
    <property type="entry name" value="COMT-like"/>
</dbReference>
<dbReference type="InterPro" id="IPR036388">
    <property type="entry name" value="WH-like_DNA-bd_sf"/>
</dbReference>
<dbReference type="Pfam" id="PF00891">
    <property type="entry name" value="Methyltransf_2"/>
    <property type="match status" value="1"/>
</dbReference>
<dbReference type="PANTHER" id="PTHR43712">
    <property type="entry name" value="PUTATIVE (AFU_ORTHOLOGUE AFUA_4G14580)-RELATED"/>
    <property type="match status" value="1"/>
</dbReference>
<dbReference type="SUPFAM" id="SSF53335">
    <property type="entry name" value="S-adenosyl-L-methionine-dependent methyltransferases"/>
    <property type="match status" value="1"/>
</dbReference>
<organism evidence="6 7">
    <name type="scientific">Actinomadura chokoriensis</name>
    <dbReference type="NCBI Taxonomy" id="454156"/>
    <lineage>
        <taxon>Bacteria</taxon>
        <taxon>Bacillati</taxon>
        <taxon>Actinomycetota</taxon>
        <taxon>Actinomycetes</taxon>
        <taxon>Streptosporangiales</taxon>
        <taxon>Thermomonosporaceae</taxon>
        <taxon>Actinomadura</taxon>
    </lineage>
</organism>
<dbReference type="PIRSF" id="PIRSF005739">
    <property type="entry name" value="O-mtase"/>
    <property type="match status" value="1"/>
</dbReference>
<evidence type="ECO:0000313" key="7">
    <source>
        <dbReference type="Proteomes" id="UP001569904"/>
    </source>
</evidence>
<dbReference type="Gene3D" id="1.10.10.10">
    <property type="entry name" value="Winged helix-like DNA-binding domain superfamily/Winged helix DNA-binding domain"/>
    <property type="match status" value="1"/>
</dbReference>
<keyword evidence="3" id="KW-0949">S-adenosyl-L-methionine</keyword>
<dbReference type="InterPro" id="IPR001077">
    <property type="entry name" value="COMT_C"/>
</dbReference>
<dbReference type="Pfam" id="PF08100">
    <property type="entry name" value="Dimerisation"/>
    <property type="match status" value="1"/>
</dbReference>
<proteinExistence type="predicted"/>
<dbReference type="Gene3D" id="3.40.50.150">
    <property type="entry name" value="Vaccinia Virus protein VP39"/>
    <property type="match status" value="1"/>
</dbReference>
<reference evidence="6 7" key="1">
    <citation type="submission" date="2023-11" db="EMBL/GenBank/DDBJ databases">
        <title>Actinomadura monticuli sp. nov., isolated from volcanic ash.</title>
        <authorList>
            <person name="Lee S.D."/>
            <person name="Yang H."/>
            <person name="Kim I.S."/>
        </authorList>
    </citation>
    <scope>NUCLEOTIDE SEQUENCE [LARGE SCALE GENOMIC DNA]</scope>
    <source>
        <strain evidence="6 7">DSM 45346</strain>
    </source>
</reference>
<evidence type="ECO:0000256" key="1">
    <source>
        <dbReference type="ARBA" id="ARBA00022603"/>
    </source>
</evidence>
<gene>
    <name evidence="6" type="ORF">SM436_25920</name>
</gene>
<name>A0ABV4R2J4_9ACTN</name>
<evidence type="ECO:0000259" key="5">
    <source>
        <dbReference type="Pfam" id="PF08100"/>
    </source>
</evidence>
<accession>A0ABV4R2J4</accession>
<dbReference type="GO" id="GO:0008168">
    <property type="term" value="F:methyltransferase activity"/>
    <property type="evidence" value="ECO:0007669"/>
    <property type="project" value="UniProtKB-KW"/>
</dbReference>
<evidence type="ECO:0000259" key="4">
    <source>
        <dbReference type="Pfam" id="PF00891"/>
    </source>
</evidence>
<evidence type="ECO:0000313" key="6">
    <source>
        <dbReference type="EMBL" id="MFA1557129.1"/>
    </source>
</evidence>
<keyword evidence="2" id="KW-0808">Transferase</keyword>
<dbReference type="InterPro" id="IPR036390">
    <property type="entry name" value="WH_DNA-bd_sf"/>
</dbReference>
<dbReference type="SUPFAM" id="SSF46785">
    <property type="entry name" value="Winged helix' DNA-binding domain"/>
    <property type="match status" value="1"/>
</dbReference>
<comment type="caution">
    <text evidence="6">The sequence shown here is derived from an EMBL/GenBank/DDBJ whole genome shotgun (WGS) entry which is preliminary data.</text>
</comment>
<keyword evidence="7" id="KW-1185">Reference proteome</keyword>
<dbReference type="EMBL" id="JAXCEH010000019">
    <property type="protein sequence ID" value="MFA1557129.1"/>
    <property type="molecule type" value="Genomic_DNA"/>
</dbReference>
<sequence length="337" mass="35507">MTQHNGPGTALGSMADFTVPMAIRVAATLGVADHIAASALTATDLADRANVDAGPLDRMLRHLTSAGVLTRDDTGRYALTAIGEALRDDHPARLRARFDMDGALGRAELAFVELLGTIRSGKNAYGTRYGRSLWEDLAADPALSKSFDEMMAFNLSGVIDSILAAYDWASLDHVVDVGGGNGALLRALLIEYPNLRGTLVELPKPAAAAESAFAAAGLAGRVEVVSGSFFDPLPPGADAYLLSDVLHDWDDSTSKIILRRCAEAAGDRGQVLVIGEFGPDGESPSTAMDLRMLVLVDGRERRASEVLELAEDCGLGLSNVHAAGEISVIALRRPEEG</sequence>
<dbReference type="InterPro" id="IPR029063">
    <property type="entry name" value="SAM-dependent_MTases_sf"/>
</dbReference>
<dbReference type="PROSITE" id="PS51683">
    <property type="entry name" value="SAM_OMT_II"/>
    <property type="match status" value="1"/>
</dbReference>
<evidence type="ECO:0000256" key="2">
    <source>
        <dbReference type="ARBA" id="ARBA00022679"/>
    </source>
</evidence>
<dbReference type="GO" id="GO:0032259">
    <property type="term" value="P:methylation"/>
    <property type="evidence" value="ECO:0007669"/>
    <property type="project" value="UniProtKB-KW"/>
</dbReference>
<dbReference type="RefSeq" id="WP_371943872.1">
    <property type="nucleotide sequence ID" value="NZ_JAXCEH010000019.1"/>
</dbReference>
<protein>
    <submittedName>
        <fullName evidence="6">Methyltransferase</fullName>
    </submittedName>
</protein>
<dbReference type="InterPro" id="IPR012967">
    <property type="entry name" value="COMT_dimerisation"/>
</dbReference>
<keyword evidence="1 6" id="KW-0489">Methyltransferase</keyword>
<feature type="domain" description="O-methyltransferase dimerisation" evidence="5">
    <location>
        <begin position="15"/>
        <end position="86"/>
    </location>
</feature>
<dbReference type="Proteomes" id="UP001569904">
    <property type="component" value="Unassembled WGS sequence"/>
</dbReference>
<evidence type="ECO:0000256" key="3">
    <source>
        <dbReference type="ARBA" id="ARBA00022691"/>
    </source>
</evidence>
<dbReference type="CDD" id="cd02440">
    <property type="entry name" value="AdoMet_MTases"/>
    <property type="match status" value="1"/>
</dbReference>
<feature type="domain" description="O-methyltransferase C-terminal" evidence="4">
    <location>
        <begin position="112"/>
        <end position="314"/>
    </location>
</feature>
<dbReference type="Gene3D" id="1.10.287.1350">
    <property type="match status" value="1"/>
</dbReference>
<dbReference type="PANTHER" id="PTHR43712:SF2">
    <property type="entry name" value="O-METHYLTRANSFERASE CICE"/>
    <property type="match status" value="1"/>
</dbReference>